<evidence type="ECO:0000256" key="2">
    <source>
        <dbReference type="ARBA" id="ARBA00022801"/>
    </source>
</evidence>
<reference evidence="5" key="1">
    <citation type="submission" date="2022-01" db="EMBL/GenBank/DDBJ databases">
        <authorList>
            <person name="King R."/>
        </authorList>
    </citation>
    <scope>NUCLEOTIDE SEQUENCE</scope>
</reference>
<dbReference type="OrthoDB" id="405996at2759"/>
<dbReference type="InterPro" id="IPR043573">
    <property type="entry name" value="Fig4-like"/>
</dbReference>
<dbReference type="Proteomes" id="UP001152799">
    <property type="component" value="Chromosome 3"/>
</dbReference>
<dbReference type="PANTHER" id="PTHR45738">
    <property type="entry name" value="POLYPHOSPHOINOSITIDE PHOSPHATASE"/>
    <property type="match status" value="1"/>
</dbReference>
<keyword evidence="6" id="KW-1185">Reference proteome</keyword>
<evidence type="ECO:0000256" key="1">
    <source>
        <dbReference type="ARBA" id="ARBA00004308"/>
    </source>
</evidence>
<organism evidence="5 6">
    <name type="scientific">Ceutorhynchus assimilis</name>
    <name type="common">cabbage seed weevil</name>
    <dbReference type="NCBI Taxonomy" id="467358"/>
    <lineage>
        <taxon>Eukaryota</taxon>
        <taxon>Metazoa</taxon>
        <taxon>Ecdysozoa</taxon>
        <taxon>Arthropoda</taxon>
        <taxon>Hexapoda</taxon>
        <taxon>Insecta</taxon>
        <taxon>Pterygota</taxon>
        <taxon>Neoptera</taxon>
        <taxon>Endopterygota</taxon>
        <taxon>Coleoptera</taxon>
        <taxon>Polyphaga</taxon>
        <taxon>Cucujiformia</taxon>
        <taxon>Curculionidae</taxon>
        <taxon>Ceutorhynchinae</taxon>
        <taxon>Ceutorhynchus</taxon>
    </lineage>
</organism>
<dbReference type="EMBL" id="OU892279">
    <property type="protein sequence ID" value="CAG9765575.1"/>
    <property type="molecule type" value="Genomic_DNA"/>
</dbReference>
<protein>
    <recommendedName>
        <fullName evidence="4">SAC domain-containing protein</fullName>
    </recommendedName>
</protein>
<keyword evidence="3" id="KW-0472">Membrane</keyword>
<name>A0A9N9MIN0_9CUCU</name>
<evidence type="ECO:0000313" key="5">
    <source>
        <dbReference type="EMBL" id="CAG9765575.1"/>
    </source>
</evidence>
<dbReference type="PROSITE" id="PS50275">
    <property type="entry name" value="SAC"/>
    <property type="match status" value="1"/>
</dbReference>
<dbReference type="AlphaFoldDB" id="A0A9N9MIN0"/>
<comment type="subcellular location">
    <subcellularLocation>
        <location evidence="1">Endomembrane system</location>
    </subcellularLocation>
</comment>
<dbReference type="Pfam" id="PF02383">
    <property type="entry name" value="Syja_N"/>
    <property type="match status" value="1"/>
</dbReference>
<keyword evidence="2" id="KW-0378">Hydrolase</keyword>
<dbReference type="GO" id="GO:0012505">
    <property type="term" value="C:endomembrane system"/>
    <property type="evidence" value="ECO:0007669"/>
    <property type="project" value="UniProtKB-SubCell"/>
</dbReference>
<evidence type="ECO:0000313" key="6">
    <source>
        <dbReference type="Proteomes" id="UP001152799"/>
    </source>
</evidence>
<dbReference type="GO" id="GO:0043813">
    <property type="term" value="F:phosphatidylinositol-3,5-bisphosphate 5-phosphatase activity"/>
    <property type="evidence" value="ECO:0007669"/>
    <property type="project" value="InterPro"/>
</dbReference>
<dbReference type="PANTHER" id="PTHR45738:SF5">
    <property type="entry name" value="POLYPHOSPHOINOSITIDE PHOSPHATASE"/>
    <property type="match status" value="1"/>
</dbReference>
<evidence type="ECO:0000256" key="3">
    <source>
        <dbReference type="ARBA" id="ARBA00023136"/>
    </source>
</evidence>
<dbReference type="GO" id="GO:0046856">
    <property type="term" value="P:phosphatidylinositol dephosphorylation"/>
    <property type="evidence" value="ECO:0007669"/>
    <property type="project" value="InterPro"/>
</dbReference>
<gene>
    <name evidence="5" type="ORF">CEUTPL_LOCUS6180</name>
</gene>
<accession>A0A9N9MIN0</accession>
<feature type="domain" description="SAC" evidence="4">
    <location>
        <begin position="155"/>
        <end position="402"/>
    </location>
</feature>
<sequence length="469" mass="53986">MDKNGTIFYPIISSIQKMALYETKSKYYLVGSNNSQTRFRVLKIDRTEPKDLEIHDDKVEYSAEEIRDLVNMIESGNRKTSATISGISRYISAFGIVGFIQFLEGYYVILITKRRKVAVIGHHTLYKIEDTTMIYIPHDSIRAVHPDESRYVKMFQSIDLASNFYFSYSYDLTHSLQHNLSEPKNFVARNMDLPYEHNDEFQDKLLCTNGTKEIQYFGIRTHPLKKFVWNLHLISEALKVDLHPNWILYITHGFISQSNINVFGRPLYLTLIARRSSKYAGTRFLKRGANFQGDVANEVETEQIVHDSGVSSFTKSHFTSFVQMRGSIPGHWKQEMGKMVAKPAITIDFYDPFAETAGAHFNELLKRYGAPIVILNLVKKRERKPQESLLSEQLTSAVKYLNQFLPVEHQIVYKRFDMARKNKSNSNVMEQLAGIAKIVVGKVGIFHNQKKYFSQKLNTVIGEEANGNC</sequence>
<proteinExistence type="predicted"/>
<dbReference type="InterPro" id="IPR002013">
    <property type="entry name" value="SAC_dom"/>
</dbReference>
<evidence type="ECO:0000259" key="4">
    <source>
        <dbReference type="PROSITE" id="PS50275"/>
    </source>
</evidence>